<feature type="repeat" description="NHL" evidence="6">
    <location>
        <begin position="548"/>
        <end position="571"/>
    </location>
</feature>
<evidence type="ECO:0000256" key="2">
    <source>
        <dbReference type="ARBA" id="ARBA00022737"/>
    </source>
</evidence>
<gene>
    <name evidence="10" type="ORF">HAZT_HAZT009596</name>
</gene>
<dbReference type="AlphaFoldDB" id="A0A6A0GWS8"/>
<feature type="compositionally biased region" description="Basic and acidic residues" evidence="8">
    <location>
        <begin position="275"/>
        <end position="320"/>
    </location>
</feature>
<feature type="compositionally biased region" description="Acidic residues" evidence="8">
    <location>
        <begin position="407"/>
        <end position="432"/>
    </location>
</feature>
<dbReference type="Proteomes" id="UP000711488">
    <property type="component" value="Unassembled WGS sequence"/>
</dbReference>
<evidence type="ECO:0000256" key="3">
    <source>
        <dbReference type="ARBA" id="ARBA00022771"/>
    </source>
</evidence>
<sequence length="733" mass="81540">MERCAVCNEKNYLAVCAHCEKKVCDACKAAHSDLLKREIGRINNQVKRAAHRLTEQLENVERNIASLKTNTNSITEEIENISKRLQKAIRDRGEYLKSEVQNQYNAEMRHMQNLKEGLDLEIANVQSNIELAEKHMDDETPWDDGELMDTKDIFLKTMEFIRSFDYDTGGEYGRKTRFIPPDDLNKLASSLSNMGELTIPNKHPDSYTAGQSFGSGGLAKSKSDHRLAVQFRDQEESLGGRTSPITRRRFGERPPPHDSAYESDPSRRRFRSRFMRREDEEDKGVRFTEDDVTKPQRMKIIDTEDVSRVREEDKSSRSDRSSAAGRSSVTQSAASQDDDPSSYSTRRRDYSSARTTDYTPSRTSADYTPSRTNADYTSSRTTDLSPVATSNGRAGTPSAEASKESGNEEEEESSEETESDDSEESSEEEEEAKEDKTPYSRSGVGATKDDDSPPAMGTGRARFEELKEKRQRLARSKSSAGLDDDERSRTLGSSSTPTGRDDGGSSTAQLSNWARYLKNKYGNKSGGDSSAVGSTNSTGTSSSLLNRTVGPDNSIVVADSSNHRVQVFDQNGSFQKEFGSYGSRQGEFDCLAGVAVNRIGQYIIADRYNHRIQVLDPSGMFLRSFGSQGSGDGRFSYPWGVTTDALGFIYVCDKENHRIQVFQSDGTFVGKFGSLGNKPGQLEHPHYIAVSSTNRVIVSDSNNHRIQIFDINGKVQTTFGGEGAEEGQFKFPR</sequence>
<dbReference type="PROSITE" id="PS51125">
    <property type="entry name" value="NHL"/>
    <property type="match status" value="4"/>
</dbReference>
<keyword evidence="4" id="KW-0862">Zinc</keyword>
<feature type="repeat" description="NHL" evidence="6">
    <location>
        <begin position="575"/>
        <end position="618"/>
    </location>
</feature>
<feature type="compositionally biased region" description="Low complexity" evidence="8">
    <location>
        <begin position="321"/>
        <end position="335"/>
    </location>
</feature>
<reference evidence="10" key="1">
    <citation type="submission" date="2014-08" db="EMBL/GenBank/DDBJ databases">
        <authorList>
            <person name="Murali S."/>
            <person name="Richards S."/>
            <person name="Bandaranaike D."/>
            <person name="Bellair M."/>
            <person name="Blankenburg K."/>
            <person name="Chao H."/>
            <person name="Dinh H."/>
            <person name="Doddapaneni H."/>
            <person name="Dugan-Rocha S."/>
            <person name="Elkadiri S."/>
            <person name="Gnanaolivu R."/>
            <person name="Hughes D."/>
            <person name="Lee S."/>
            <person name="Li M."/>
            <person name="Ming W."/>
            <person name="Munidasa M."/>
            <person name="Muniz J."/>
            <person name="Nguyen L."/>
            <person name="Osuji N."/>
            <person name="Pu L.-L."/>
            <person name="Puazo M."/>
            <person name="Skinner E."/>
            <person name="Qu C."/>
            <person name="Quiroz J."/>
            <person name="Raj R."/>
            <person name="Weissenberger G."/>
            <person name="Xin Y."/>
            <person name="Zou X."/>
            <person name="Han Y."/>
            <person name="Worley K."/>
            <person name="Muzny D."/>
            <person name="Gibbs R."/>
        </authorList>
    </citation>
    <scope>NUCLEOTIDE SEQUENCE</scope>
    <source>
        <strain evidence="10">HAZT.00-mixed</strain>
        <tissue evidence="10">Whole organism</tissue>
    </source>
</reference>
<dbReference type="PANTHER" id="PTHR24104:SF47">
    <property type="entry name" value="E3 UBIQUITIN-PROTEIN LIGASE NHLRC1"/>
    <property type="match status" value="1"/>
</dbReference>
<dbReference type="PANTHER" id="PTHR24104">
    <property type="entry name" value="E3 UBIQUITIN-PROTEIN LIGASE NHLRC1-RELATED"/>
    <property type="match status" value="1"/>
</dbReference>
<reference evidence="10" key="3">
    <citation type="submission" date="2019-06" db="EMBL/GenBank/DDBJ databases">
        <authorList>
            <person name="Poynton C."/>
            <person name="Hasenbein S."/>
            <person name="Benoit J.B."/>
            <person name="Sepulveda M.S."/>
            <person name="Poelchau M.F."/>
            <person name="Murali S.C."/>
            <person name="Chen S."/>
            <person name="Glastad K.M."/>
            <person name="Werren J.H."/>
            <person name="Vineis J.H."/>
            <person name="Bowen J.L."/>
            <person name="Friedrich M."/>
            <person name="Jones J."/>
            <person name="Robertson H.M."/>
            <person name="Feyereisen R."/>
            <person name="Mechler-Hickson A."/>
            <person name="Mathers N."/>
            <person name="Lee C.E."/>
            <person name="Colbourne J.K."/>
            <person name="Biales A."/>
            <person name="Johnston J.S."/>
            <person name="Wellborn G.A."/>
            <person name="Rosendale A.J."/>
            <person name="Cridge A.G."/>
            <person name="Munoz-Torres M.C."/>
            <person name="Bain P.A."/>
            <person name="Manny A.R."/>
            <person name="Major K.M."/>
            <person name="Lambert F.N."/>
            <person name="Vulpe C.D."/>
            <person name="Tuck P."/>
            <person name="Blalock B.J."/>
            <person name="Lin Y.-Y."/>
            <person name="Smith M.E."/>
            <person name="Ochoa-Acuna H."/>
            <person name="Chen M.-J.M."/>
            <person name="Childers C.P."/>
            <person name="Qu J."/>
            <person name="Dugan S."/>
            <person name="Lee S.L."/>
            <person name="Chao H."/>
            <person name="Dinh H."/>
            <person name="Han Y."/>
            <person name="Doddapaneni H."/>
            <person name="Worley K.C."/>
            <person name="Muzny D.M."/>
            <person name="Gibbs R.A."/>
            <person name="Richards S."/>
        </authorList>
    </citation>
    <scope>NUCLEOTIDE SEQUENCE</scope>
    <source>
        <strain evidence="10">HAZT.00-mixed</strain>
        <tissue evidence="10">Whole organism</tissue>
    </source>
</reference>
<dbReference type="GO" id="GO:0008270">
    <property type="term" value="F:zinc ion binding"/>
    <property type="evidence" value="ECO:0007669"/>
    <property type="project" value="UniProtKB-KW"/>
</dbReference>
<name>A0A6A0GWS8_HYAAZ</name>
<dbReference type="SUPFAM" id="SSF101898">
    <property type="entry name" value="NHL repeat"/>
    <property type="match status" value="1"/>
</dbReference>
<evidence type="ECO:0000256" key="5">
    <source>
        <dbReference type="PROSITE-ProRule" id="PRU00024"/>
    </source>
</evidence>
<dbReference type="InterPro" id="IPR011042">
    <property type="entry name" value="6-blade_b-propeller_TolB-like"/>
</dbReference>
<dbReference type="FunFam" id="2.120.10.30:FF:000037">
    <property type="entry name" value="Uncharacterized protein, isoform E"/>
    <property type="match status" value="1"/>
</dbReference>
<dbReference type="Pfam" id="PF01436">
    <property type="entry name" value="NHL"/>
    <property type="match status" value="4"/>
</dbReference>
<protein>
    <recommendedName>
        <fullName evidence="9">B box-type domain-containing protein</fullName>
    </recommendedName>
</protein>
<reference evidence="10" key="2">
    <citation type="journal article" date="2018" name="Environ. Sci. Technol.">
        <title>The Toxicogenome of Hyalella azteca: A Model for Sediment Ecotoxicology and Evolutionary Toxicology.</title>
        <authorList>
            <person name="Poynton H.C."/>
            <person name="Hasenbein S."/>
            <person name="Benoit J.B."/>
            <person name="Sepulveda M.S."/>
            <person name="Poelchau M.F."/>
            <person name="Hughes D.S.T."/>
            <person name="Murali S.C."/>
            <person name="Chen S."/>
            <person name="Glastad K.M."/>
            <person name="Goodisman M.A.D."/>
            <person name="Werren J.H."/>
            <person name="Vineis J.H."/>
            <person name="Bowen J.L."/>
            <person name="Friedrich M."/>
            <person name="Jones J."/>
            <person name="Robertson H.M."/>
            <person name="Feyereisen R."/>
            <person name="Mechler-Hickson A."/>
            <person name="Mathers N."/>
            <person name="Lee C.E."/>
            <person name="Colbourne J.K."/>
            <person name="Biales A."/>
            <person name="Johnston J.S."/>
            <person name="Wellborn G.A."/>
            <person name="Rosendale A.J."/>
            <person name="Cridge A.G."/>
            <person name="Munoz-Torres M.C."/>
            <person name="Bain P.A."/>
            <person name="Manny A.R."/>
            <person name="Major K.M."/>
            <person name="Lambert F.N."/>
            <person name="Vulpe C.D."/>
            <person name="Tuck P."/>
            <person name="Blalock B.J."/>
            <person name="Lin Y.Y."/>
            <person name="Smith M.E."/>
            <person name="Ochoa-Acuna H."/>
            <person name="Chen M.M."/>
            <person name="Childers C.P."/>
            <person name="Qu J."/>
            <person name="Dugan S."/>
            <person name="Lee S.L."/>
            <person name="Chao H."/>
            <person name="Dinh H."/>
            <person name="Han Y."/>
            <person name="Doddapaneni H."/>
            <person name="Worley K.C."/>
            <person name="Muzny D.M."/>
            <person name="Gibbs R.A."/>
            <person name="Richards S."/>
        </authorList>
    </citation>
    <scope>NUCLEOTIDE SEQUENCE</scope>
    <source>
        <strain evidence="10">HAZT.00-mixed</strain>
        <tissue evidence="10">Whole organism</tissue>
    </source>
</reference>
<evidence type="ECO:0000259" key="9">
    <source>
        <dbReference type="PROSITE" id="PS50119"/>
    </source>
</evidence>
<organism evidence="10">
    <name type="scientific">Hyalella azteca</name>
    <name type="common">Amphipod</name>
    <dbReference type="NCBI Taxonomy" id="294128"/>
    <lineage>
        <taxon>Eukaryota</taxon>
        <taxon>Metazoa</taxon>
        <taxon>Ecdysozoa</taxon>
        <taxon>Arthropoda</taxon>
        <taxon>Crustacea</taxon>
        <taxon>Multicrustacea</taxon>
        <taxon>Malacostraca</taxon>
        <taxon>Eumalacostraca</taxon>
        <taxon>Peracarida</taxon>
        <taxon>Amphipoda</taxon>
        <taxon>Senticaudata</taxon>
        <taxon>Talitrida</taxon>
        <taxon>Talitroidea</taxon>
        <taxon>Hyalellidae</taxon>
        <taxon>Hyalella</taxon>
    </lineage>
</organism>
<keyword evidence="1" id="KW-0479">Metal-binding</keyword>
<feature type="domain" description="B box-type" evidence="9">
    <location>
        <begin position="1"/>
        <end position="42"/>
    </location>
</feature>
<dbReference type="GO" id="GO:0043161">
    <property type="term" value="P:proteasome-mediated ubiquitin-dependent protein catabolic process"/>
    <property type="evidence" value="ECO:0007669"/>
    <property type="project" value="TreeGrafter"/>
</dbReference>
<dbReference type="EMBL" id="JQDR03013715">
    <property type="protein sequence ID" value="KAA0189217.1"/>
    <property type="molecule type" value="Genomic_DNA"/>
</dbReference>
<keyword evidence="7" id="KW-0175">Coiled coil</keyword>
<evidence type="ECO:0000256" key="1">
    <source>
        <dbReference type="ARBA" id="ARBA00022723"/>
    </source>
</evidence>
<feature type="compositionally biased region" description="Basic and acidic residues" evidence="8">
    <location>
        <begin position="221"/>
        <end position="235"/>
    </location>
</feature>
<dbReference type="InterPro" id="IPR001258">
    <property type="entry name" value="NHL_repeat"/>
</dbReference>
<feature type="compositionally biased region" description="Polar residues" evidence="8">
    <location>
        <begin position="358"/>
        <end position="393"/>
    </location>
</feature>
<evidence type="ECO:0000256" key="7">
    <source>
        <dbReference type="SAM" id="Coils"/>
    </source>
</evidence>
<evidence type="ECO:0000256" key="6">
    <source>
        <dbReference type="PROSITE-ProRule" id="PRU00504"/>
    </source>
</evidence>
<feature type="repeat" description="NHL" evidence="6">
    <location>
        <begin position="669"/>
        <end position="712"/>
    </location>
</feature>
<feature type="compositionally biased region" description="Low complexity" evidence="8">
    <location>
        <begin position="533"/>
        <end position="546"/>
    </location>
</feature>
<dbReference type="PROSITE" id="PS50119">
    <property type="entry name" value="ZF_BBOX"/>
    <property type="match status" value="1"/>
</dbReference>
<feature type="coiled-coil region" evidence="7">
    <location>
        <begin position="43"/>
        <end position="91"/>
    </location>
</feature>
<comment type="caution">
    <text evidence="10">The sequence shown here is derived from an EMBL/GenBank/DDBJ whole genome shotgun (WGS) entry which is preliminary data.</text>
</comment>
<dbReference type="Gene3D" id="2.120.10.30">
    <property type="entry name" value="TolB, C-terminal domain"/>
    <property type="match status" value="2"/>
</dbReference>
<keyword evidence="3 5" id="KW-0863">Zinc-finger</keyword>
<feature type="repeat" description="NHL" evidence="6">
    <location>
        <begin position="622"/>
        <end position="665"/>
    </location>
</feature>
<evidence type="ECO:0000313" key="10">
    <source>
        <dbReference type="EMBL" id="KAA0189217.1"/>
    </source>
</evidence>
<feature type="compositionally biased region" description="Polar residues" evidence="8">
    <location>
        <begin position="490"/>
        <end position="508"/>
    </location>
</feature>
<dbReference type="OrthoDB" id="342730at2759"/>
<dbReference type="InterPro" id="IPR000315">
    <property type="entry name" value="Znf_B-box"/>
</dbReference>
<proteinExistence type="predicted"/>
<evidence type="ECO:0000256" key="8">
    <source>
        <dbReference type="SAM" id="MobiDB-lite"/>
    </source>
</evidence>
<dbReference type="GO" id="GO:0061630">
    <property type="term" value="F:ubiquitin protein ligase activity"/>
    <property type="evidence" value="ECO:0007669"/>
    <property type="project" value="TreeGrafter"/>
</dbReference>
<dbReference type="InterPro" id="IPR050952">
    <property type="entry name" value="TRIM-NHL_E3_ligases"/>
</dbReference>
<accession>A0A6A0GWS8</accession>
<dbReference type="FunFam" id="2.120.10.30:FF:000013">
    <property type="entry name" value="E3 ubiquitin-protein ligase TRIM71"/>
    <property type="match status" value="1"/>
</dbReference>
<feature type="compositionally biased region" description="Basic and acidic residues" evidence="8">
    <location>
        <begin position="249"/>
        <end position="267"/>
    </location>
</feature>
<feature type="region of interest" description="Disordered" evidence="8">
    <location>
        <begin position="202"/>
        <end position="508"/>
    </location>
</feature>
<keyword evidence="2" id="KW-0677">Repeat</keyword>
<dbReference type="GO" id="GO:0000209">
    <property type="term" value="P:protein polyubiquitination"/>
    <property type="evidence" value="ECO:0007669"/>
    <property type="project" value="TreeGrafter"/>
</dbReference>
<feature type="region of interest" description="Disordered" evidence="8">
    <location>
        <begin position="524"/>
        <end position="549"/>
    </location>
</feature>
<evidence type="ECO:0000256" key="4">
    <source>
        <dbReference type="ARBA" id="ARBA00022833"/>
    </source>
</evidence>